<organism evidence="1">
    <name type="scientific">Rhizophora mucronata</name>
    <name type="common">Asiatic mangrove</name>
    <dbReference type="NCBI Taxonomy" id="61149"/>
    <lineage>
        <taxon>Eukaryota</taxon>
        <taxon>Viridiplantae</taxon>
        <taxon>Streptophyta</taxon>
        <taxon>Embryophyta</taxon>
        <taxon>Tracheophyta</taxon>
        <taxon>Spermatophyta</taxon>
        <taxon>Magnoliopsida</taxon>
        <taxon>eudicotyledons</taxon>
        <taxon>Gunneridae</taxon>
        <taxon>Pentapetalae</taxon>
        <taxon>rosids</taxon>
        <taxon>fabids</taxon>
        <taxon>Malpighiales</taxon>
        <taxon>Rhizophoraceae</taxon>
        <taxon>Rhizophora</taxon>
    </lineage>
</organism>
<proteinExistence type="predicted"/>
<name>A0A2P2NHJ8_RHIMU</name>
<accession>A0A2P2NHJ8</accession>
<evidence type="ECO:0000313" key="1">
    <source>
        <dbReference type="EMBL" id="MBX41913.1"/>
    </source>
</evidence>
<protein>
    <submittedName>
        <fullName evidence="1">Uncharacterized protein</fullName>
    </submittedName>
</protein>
<dbReference type="AlphaFoldDB" id="A0A2P2NHJ8"/>
<reference evidence="1" key="1">
    <citation type="submission" date="2018-02" db="EMBL/GenBank/DDBJ databases">
        <title>Rhizophora mucronata_Transcriptome.</title>
        <authorList>
            <person name="Meera S.P."/>
            <person name="Sreeshan A."/>
            <person name="Augustine A."/>
        </authorList>
    </citation>
    <scope>NUCLEOTIDE SEQUENCE</scope>
    <source>
        <tissue evidence="1">Leaf</tissue>
    </source>
</reference>
<sequence length="24" mass="2607">MLVCVLSKLGSSEEDDDSRLLLPS</sequence>
<dbReference type="EMBL" id="GGEC01061429">
    <property type="protein sequence ID" value="MBX41913.1"/>
    <property type="molecule type" value="Transcribed_RNA"/>
</dbReference>